<keyword evidence="3" id="KW-1185">Reference proteome</keyword>
<sequence>MGRRMTAVAWLERHYDGMFDEGRGIVMPTDSDMTGLHVTSYVPDCGDERYDHGPLLSIKRDPLDDEYAWPAAASWPDPEPEDNLDDHEGGDS</sequence>
<dbReference type="RefSeq" id="WP_248862008.1">
    <property type="nucleotide sequence ID" value="NZ_CP086322.1"/>
</dbReference>
<dbReference type="EMBL" id="CP086322">
    <property type="protein sequence ID" value="UQA91213.1"/>
    <property type="molecule type" value="Genomic_DNA"/>
</dbReference>
<evidence type="ECO:0000313" key="3">
    <source>
        <dbReference type="Proteomes" id="UP000830115"/>
    </source>
</evidence>
<name>A0ABY4M203_9ACTN</name>
<feature type="region of interest" description="Disordered" evidence="1">
    <location>
        <begin position="70"/>
        <end position="92"/>
    </location>
</feature>
<protein>
    <submittedName>
        <fullName evidence="2">Uncharacterized protein</fullName>
    </submittedName>
</protein>
<evidence type="ECO:0000256" key="1">
    <source>
        <dbReference type="SAM" id="MobiDB-lite"/>
    </source>
</evidence>
<proteinExistence type="predicted"/>
<dbReference type="Proteomes" id="UP000830115">
    <property type="component" value="Chromosome"/>
</dbReference>
<reference evidence="2" key="1">
    <citation type="submission" date="2021-10" db="EMBL/GenBank/DDBJ databases">
        <title>Streptomyces nigrumlapis sp.nov.,an antimicrobial producing actinobacterium isolated from Black Gobi rocks.</title>
        <authorList>
            <person name="Wen Y."/>
            <person name="Zhang W."/>
            <person name="Liu X.G."/>
        </authorList>
    </citation>
    <scope>NUCLEOTIDE SEQUENCE</scope>
    <source>
        <strain evidence="2">ST13-2-2</strain>
    </source>
</reference>
<organism evidence="2 3">
    <name type="scientific">Streptomyces halobius</name>
    <dbReference type="NCBI Taxonomy" id="2879846"/>
    <lineage>
        <taxon>Bacteria</taxon>
        <taxon>Bacillati</taxon>
        <taxon>Actinomycetota</taxon>
        <taxon>Actinomycetes</taxon>
        <taxon>Kitasatosporales</taxon>
        <taxon>Streptomycetaceae</taxon>
        <taxon>Streptomyces</taxon>
    </lineage>
</organism>
<gene>
    <name evidence="2" type="ORF">K9S39_04385</name>
</gene>
<evidence type="ECO:0000313" key="2">
    <source>
        <dbReference type="EMBL" id="UQA91213.1"/>
    </source>
</evidence>
<accession>A0ABY4M203</accession>